<feature type="compositionally biased region" description="Low complexity" evidence="1">
    <location>
        <begin position="23"/>
        <end position="34"/>
    </location>
</feature>
<feature type="region of interest" description="Disordered" evidence="1">
    <location>
        <begin position="567"/>
        <end position="594"/>
    </location>
</feature>
<evidence type="ECO:0000313" key="3">
    <source>
        <dbReference type="Proteomes" id="UP000241462"/>
    </source>
</evidence>
<feature type="compositionally biased region" description="Polar residues" evidence="1">
    <location>
        <begin position="512"/>
        <end position="529"/>
    </location>
</feature>
<feature type="region of interest" description="Disordered" evidence="1">
    <location>
        <begin position="66"/>
        <end position="98"/>
    </location>
</feature>
<keyword evidence="3" id="KW-1185">Reference proteome</keyword>
<organism evidence="2 3">
    <name type="scientific">Coniella lustricola</name>
    <dbReference type="NCBI Taxonomy" id="2025994"/>
    <lineage>
        <taxon>Eukaryota</taxon>
        <taxon>Fungi</taxon>
        <taxon>Dikarya</taxon>
        <taxon>Ascomycota</taxon>
        <taxon>Pezizomycotina</taxon>
        <taxon>Sordariomycetes</taxon>
        <taxon>Sordariomycetidae</taxon>
        <taxon>Diaporthales</taxon>
        <taxon>Schizoparmaceae</taxon>
        <taxon>Coniella</taxon>
    </lineage>
</organism>
<feature type="compositionally biased region" description="Polar residues" evidence="1">
    <location>
        <begin position="572"/>
        <end position="587"/>
    </location>
</feature>
<dbReference type="InParanoid" id="A0A2T2ZS24"/>
<feature type="region of interest" description="Disordered" evidence="1">
    <location>
        <begin position="1"/>
        <end position="41"/>
    </location>
</feature>
<feature type="compositionally biased region" description="Low complexity" evidence="1">
    <location>
        <begin position="75"/>
        <end position="98"/>
    </location>
</feature>
<accession>A0A2T2ZS24</accession>
<reference evidence="2 3" key="1">
    <citation type="journal article" date="2018" name="Mycol. Prog.">
        <title>Coniella lustricola, a new species from submerged detritus.</title>
        <authorList>
            <person name="Raudabaugh D.B."/>
            <person name="Iturriaga T."/>
            <person name="Carver A."/>
            <person name="Mondo S."/>
            <person name="Pangilinan J."/>
            <person name="Lipzen A."/>
            <person name="He G."/>
            <person name="Amirebrahimi M."/>
            <person name="Grigoriev I.V."/>
            <person name="Miller A.N."/>
        </authorList>
    </citation>
    <scope>NUCLEOTIDE SEQUENCE [LARGE SCALE GENOMIC DNA]</scope>
    <source>
        <strain evidence="2 3">B22-T-1</strain>
    </source>
</reference>
<dbReference type="Proteomes" id="UP000241462">
    <property type="component" value="Unassembled WGS sequence"/>
</dbReference>
<sequence>MKRTKKRTNEKERKKKKKRKLTNIHNNQINANGNPRHQGEHLAKGPLVVGVGAAGLGRHIDAVDGKEAEKGPHHGQAQQPVAQAQPQAGVLPGAPQARGAGLDLAADAGAGAQARDDVVDPPGAVEDHEHVADAQGGLQGAEQRRALALGEPDGLGSLGALGGKLGEVGLVGKDAQVVLVVEHVDGDGKDHDEEPEAQADAAAAQLVRQRLQDEAGEDGKGRQEDAVEQVEERVALVRVLNDGAVAGHGRDEHRDGEEQHRVEEALQGLFEARREARVRVAPARRRAKEGVTKGLAHFGGQHNVVDCHKDGGHVVGDHHLGVSWSAEIGPRTDQHSKTWTPRTHPDSTQVCVAVPVQVRANRRVACRQGKVGRHGQIVRVGVCQGLLVPEHGLAIRRLRPVGRQEGTHVVDGRVNGHDCGRVHGRVIFHLEEEVGPKSTERVARRGVDLEQVGSRSRPRGVDRVRVHCGVRKTAPDRLFSVVSVCCQACLCSGGLPFALLVTLTKLQDLFSQPLSSPNRRSHTRVVQQKESSRPDKVDNKRKRLKRKEREREREWLFGFKLASHHDWKQRGTGKNQNPKNNKRQSQFIKCPKAL</sequence>
<evidence type="ECO:0000256" key="1">
    <source>
        <dbReference type="SAM" id="MobiDB-lite"/>
    </source>
</evidence>
<name>A0A2T2ZS24_9PEZI</name>
<dbReference type="EMBL" id="KZ678864">
    <property type="protein sequence ID" value="PSR74474.1"/>
    <property type="molecule type" value="Genomic_DNA"/>
</dbReference>
<dbReference type="AlphaFoldDB" id="A0A2T2ZS24"/>
<evidence type="ECO:0000313" key="2">
    <source>
        <dbReference type="EMBL" id="PSR74474.1"/>
    </source>
</evidence>
<proteinExistence type="predicted"/>
<feature type="region of interest" description="Disordered" evidence="1">
    <location>
        <begin position="512"/>
        <end position="545"/>
    </location>
</feature>
<feature type="compositionally biased region" description="Basic residues" evidence="1">
    <location>
        <begin position="13"/>
        <end position="22"/>
    </location>
</feature>
<protein>
    <submittedName>
        <fullName evidence="2">Uncharacterized protein</fullName>
    </submittedName>
</protein>
<gene>
    <name evidence="2" type="ORF">BD289DRAFT_217804</name>
</gene>